<dbReference type="InterPro" id="IPR036291">
    <property type="entry name" value="NAD(P)-bd_dom_sf"/>
</dbReference>
<dbReference type="EMBL" id="CAEZTD010000042">
    <property type="protein sequence ID" value="CAB4560335.1"/>
    <property type="molecule type" value="Genomic_DNA"/>
</dbReference>
<feature type="domain" description="PRISE-like Rossmann-fold" evidence="1">
    <location>
        <begin position="56"/>
        <end position="353"/>
    </location>
</feature>
<organism evidence="2">
    <name type="scientific">freshwater metagenome</name>
    <dbReference type="NCBI Taxonomy" id="449393"/>
    <lineage>
        <taxon>unclassified sequences</taxon>
        <taxon>metagenomes</taxon>
        <taxon>ecological metagenomes</taxon>
    </lineage>
</organism>
<dbReference type="Pfam" id="PF22917">
    <property type="entry name" value="PRISE"/>
    <property type="match status" value="1"/>
</dbReference>
<name>A0A6J6DAS2_9ZZZZ</name>
<protein>
    <submittedName>
        <fullName evidence="2">Unannotated protein</fullName>
    </submittedName>
</protein>
<evidence type="ECO:0000313" key="2">
    <source>
        <dbReference type="EMBL" id="CAB4560335.1"/>
    </source>
</evidence>
<dbReference type="AlphaFoldDB" id="A0A6J6DAS2"/>
<gene>
    <name evidence="2" type="ORF">UFOPK1591_00690</name>
</gene>
<dbReference type="Gene3D" id="3.40.50.720">
    <property type="entry name" value="NAD(P)-binding Rossmann-like Domain"/>
    <property type="match status" value="1"/>
</dbReference>
<dbReference type="SUPFAM" id="SSF51735">
    <property type="entry name" value="NAD(P)-binding Rossmann-fold domains"/>
    <property type="match status" value="1"/>
</dbReference>
<dbReference type="CDD" id="cd08948">
    <property type="entry name" value="5beta-POR_like_SDR_a"/>
    <property type="match status" value="1"/>
</dbReference>
<reference evidence="2" key="1">
    <citation type="submission" date="2020-05" db="EMBL/GenBank/DDBJ databases">
        <authorList>
            <person name="Chiriac C."/>
            <person name="Salcher M."/>
            <person name="Ghai R."/>
            <person name="Kavagutti S V."/>
        </authorList>
    </citation>
    <scope>NUCLEOTIDE SEQUENCE</scope>
</reference>
<evidence type="ECO:0000259" key="1">
    <source>
        <dbReference type="Pfam" id="PF22917"/>
    </source>
</evidence>
<dbReference type="PANTHER" id="PTHR32487">
    <property type="entry name" value="3-OXO-DELTA(4,5)-STEROID 5-BETA-REDUCTASE"/>
    <property type="match status" value="1"/>
</dbReference>
<dbReference type="PANTHER" id="PTHR32487:SF0">
    <property type="entry name" value="3-OXO-DELTA(4,5)-STEROID 5-BETA-REDUCTASE"/>
    <property type="match status" value="1"/>
</dbReference>
<accession>A0A6J6DAS2</accession>
<dbReference type="InterPro" id="IPR055222">
    <property type="entry name" value="PRISE-like_Rossmann-fold"/>
</dbReference>
<sequence>MTKHALVIGVTGITGNNIAEELVSNGWKVTGLSRKPGLMIAGVENVYADVMKPDELTDAIADLGVTHLFFCTWSRQVTEAENCEVNGAMLRNTLSAVNAKKPIEHAVLITGLKHYLGPFEDYAKNPAETPFRETQGRLPGLNFYYVQEDELFASAKKHGHTWSVHRPHTMIGYALGNVMNMGVTLAVYASICKHTGQPWVFPGSPEQYNGVTDVTDPRVLAKHAFWSATDPAARNEAFNTVNGDVFRWRQLWTAIGEYFGLENPGHPGEVSPLEPRMSHADDVWAEIVATHGLQDNAASELASWWHTDADLGRTSETFADMSKSRDLGFLEFQTTIKSFTDLFDRLRAERIIP</sequence>
<proteinExistence type="predicted"/>